<protein>
    <recommendedName>
        <fullName evidence="3">glucose-6-phosphate isomerase</fullName>
        <ecNumber evidence="3">5.3.1.9</ecNumber>
    </recommendedName>
</protein>
<dbReference type="GO" id="GO:0005737">
    <property type="term" value="C:cytoplasm"/>
    <property type="evidence" value="ECO:0007669"/>
    <property type="project" value="InterPro"/>
</dbReference>
<dbReference type="CDD" id="cd02218">
    <property type="entry name" value="cupin_PGI"/>
    <property type="match status" value="1"/>
</dbReference>
<keyword evidence="5" id="KW-0324">Glycolysis</keyword>
<dbReference type="InterPro" id="IPR011051">
    <property type="entry name" value="RmlC_Cupin_sf"/>
</dbReference>
<sequence length="204" mass="23144">MKDYTKQHYAERTHEKMQEVLIDPEAEGPAIHYHMVRGGSDQRNITIWEPGKVGREYIKTYGHYHVGKLDETYWVLFGEGIVLVQKRAVDGSGNPINDEIDQMYAVHVKAGDSLFIPAEWGHLVANISKTFFVTADDSPVNFEEVDPVSLPGHADYEAVKAMHGFAYYVVEKDGKPTLVKNPKYHKVPETQIIEVKDYPLKKAS</sequence>
<dbReference type="GO" id="GO:0006096">
    <property type="term" value="P:glycolytic process"/>
    <property type="evidence" value="ECO:0007669"/>
    <property type="project" value="UniProtKB-UniPathway"/>
</dbReference>
<dbReference type="InterPro" id="IPR010551">
    <property type="entry name" value="G6P_isomerase_prok"/>
</dbReference>
<feature type="domain" description="Glucose-6-phosphate isomerase prokaryote" evidence="7">
    <location>
        <begin position="42"/>
        <end position="175"/>
    </location>
</feature>
<reference evidence="8 9" key="1">
    <citation type="journal article" date="2016" name="Nat. Commun.">
        <title>Thousands of microbial genomes shed light on interconnected biogeochemical processes in an aquifer system.</title>
        <authorList>
            <person name="Anantharaman K."/>
            <person name="Brown C.T."/>
            <person name="Hug L.A."/>
            <person name="Sharon I."/>
            <person name="Castelle C.J."/>
            <person name="Probst A.J."/>
            <person name="Thomas B.C."/>
            <person name="Singh A."/>
            <person name="Wilkins M.J."/>
            <person name="Karaoz U."/>
            <person name="Brodie E.L."/>
            <person name="Williams K.H."/>
            <person name="Hubbard S.S."/>
            <person name="Banfield J.F."/>
        </authorList>
    </citation>
    <scope>NUCLEOTIDE SEQUENCE [LARGE SCALE GENOMIC DNA]</scope>
</reference>
<dbReference type="InterPro" id="IPR014710">
    <property type="entry name" value="RmlC-like_jellyroll"/>
</dbReference>
<name>A0A1F5GY65_9BACT</name>
<dbReference type="UniPathway" id="UPA00109">
    <property type="reaction ID" value="UER00181"/>
</dbReference>
<dbReference type="GO" id="GO:0006094">
    <property type="term" value="P:gluconeogenesis"/>
    <property type="evidence" value="ECO:0007669"/>
    <property type="project" value="UniProtKB-KW"/>
</dbReference>
<evidence type="ECO:0000256" key="6">
    <source>
        <dbReference type="ARBA" id="ARBA00029321"/>
    </source>
</evidence>
<dbReference type="Proteomes" id="UP000176666">
    <property type="component" value="Unassembled WGS sequence"/>
</dbReference>
<keyword evidence="4" id="KW-0312">Gluconeogenesis</keyword>
<evidence type="ECO:0000256" key="2">
    <source>
        <dbReference type="ARBA" id="ARBA00006542"/>
    </source>
</evidence>
<evidence type="ECO:0000256" key="3">
    <source>
        <dbReference type="ARBA" id="ARBA00011952"/>
    </source>
</evidence>
<evidence type="ECO:0000256" key="1">
    <source>
        <dbReference type="ARBA" id="ARBA00004926"/>
    </source>
</evidence>
<dbReference type="GO" id="GO:0004347">
    <property type="term" value="F:glucose-6-phosphate isomerase activity"/>
    <property type="evidence" value="ECO:0007669"/>
    <property type="project" value="UniProtKB-EC"/>
</dbReference>
<evidence type="ECO:0000313" key="8">
    <source>
        <dbReference type="EMBL" id="OGD96811.1"/>
    </source>
</evidence>
<evidence type="ECO:0000256" key="5">
    <source>
        <dbReference type="ARBA" id="ARBA00023152"/>
    </source>
</evidence>
<comment type="pathway">
    <text evidence="1">Carbohydrate degradation; glycolysis; D-glyceraldehyde 3-phosphate and glycerone phosphate from D-glucose: step 2/4.</text>
</comment>
<dbReference type="EC" id="5.3.1.9" evidence="3"/>
<dbReference type="EMBL" id="MFBJ01000016">
    <property type="protein sequence ID" value="OGD96811.1"/>
    <property type="molecule type" value="Genomic_DNA"/>
</dbReference>
<dbReference type="AlphaFoldDB" id="A0A1F5GY65"/>
<dbReference type="SUPFAM" id="SSF51182">
    <property type="entry name" value="RmlC-like cupins"/>
    <property type="match status" value="1"/>
</dbReference>
<comment type="similarity">
    <text evidence="2">Belongs to the archaeal-type GPI family.</text>
</comment>
<evidence type="ECO:0000313" key="9">
    <source>
        <dbReference type="Proteomes" id="UP000176666"/>
    </source>
</evidence>
<accession>A0A1F5GY65</accession>
<dbReference type="Gene3D" id="2.60.120.10">
    <property type="entry name" value="Jelly Rolls"/>
    <property type="match status" value="1"/>
</dbReference>
<evidence type="ECO:0000259" key="7">
    <source>
        <dbReference type="Pfam" id="PF06560"/>
    </source>
</evidence>
<organism evidence="8 9">
    <name type="scientific">Candidatus Curtissbacteria bacterium RIFCSPHIGHO2_12_FULL_38_9b</name>
    <dbReference type="NCBI Taxonomy" id="1797720"/>
    <lineage>
        <taxon>Bacteria</taxon>
        <taxon>Candidatus Curtissiibacteriota</taxon>
    </lineage>
</organism>
<evidence type="ECO:0000256" key="4">
    <source>
        <dbReference type="ARBA" id="ARBA00022432"/>
    </source>
</evidence>
<comment type="caution">
    <text evidence="8">The sequence shown here is derived from an EMBL/GenBank/DDBJ whole genome shotgun (WGS) entry which is preliminary data.</text>
</comment>
<comment type="catalytic activity">
    <reaction evidence="6">
        <text>alpha-D-glucose 6-phosphate = beta-D-fructose 6-phosphate</text>
        <dbReference type="Rhea" id="RHEA:11816"/>
        <dbReference type="ChEBI" id="CHEBI:57634"/>
        <dbReference type="ChEBI" id="CHEBI:58225"/>
        <dbReference type="EC" id="5.3.1.9"/>
    </reaction>
</comment>
<proteinExistence type="inferred from homology"/>
<gene>
    <name evidence="8" type="ORF">A3F02_00300</name>
</gene>
<dbReference type="Pfam" id="PF06560">
    <property type="entry name" value="GPI"/>
    <property type="match status" value="1"/>
</dbReference>